<keyword evidence="1" id="KW-0489">Methyltransferase</keyword>
<organism evidence="4">
    <name type="scientific">viral metagenome</name>
    <dbReference type="NCBI Taxonomy" id="1070528"/>
    <lineage>
        <taxon>unclassified sequences</taxon>
        <taxon>metagenomes</taxon>
        <taxon>organismal metagenomes</taxon>
    </lineage>
</organism>
<dbReference type="InterPro" id="IPR051422">
    <property type="entry name" value="AlkB_tRNA_MeTrf/Diox"/>
</dbReference>
<dbReference type="SUPFAM" id="SSF53335">
    <property type="entry name" value="S-adenosyl-L-methionine-dependent methyltransferases"/>
    <property type="match status" value="1"/>
</dbReference>
<dbReference type="InterPro" id="IPR029063">
    <property type="entry name" value="SAM-dependent_MTases_sf"/>
</dbReference>
<evidence type="ECO:0000256" key="2">
    <source>
        <dbReference type="ARBA" id="ARBA00022679"/>
    </source>
</evidence>
<dbReference type="Gene3D" id="3.40.50.150">
    <property type="entry name" value="Vaccinia Virus protein VP39"/>
    <property type="match status" value="1"/>
</dbReference>
<dbReference type="GO" id="GO:0006400">
    <property type="term" value="P:tRNA modification"/>
    <property type="evidence" value="ECO:0007669"/>
    <property type="project" value="UniProtKB-ARBA"/>
</dbReference>
<feature type="domain" description="Methyltransferase type 11" evidence="3">
    <location>
        <begin position="40"/>
        <end position="128"/>
    </location>
</feature>
<dbReference type="PANTHER" id="PTHR13069">
    <property type="entry name" value="ALKYLATED DNA REPAIR PROTEIN ALKB HOMOLOG 8"/>
    <property type="match status" value="1"/>
</dbReference>
<dbReference type="AlphaFoldDB" id="A0A6C0F8F6"/>
<dbReference type="GO" id="GO:0008175">
    <property type="term" value="F:tRNA methyltransferase activity"/>
    <property type="evidence" value="ECO:0007669"/>
    <property type="project" value="UniProtKB-ARBA"/>
</dbReference>
<dbReference type="GO" id="GO:0008757">
    <property type="term" value="F:S-adenosylmethionine-dependent methyltransferase activity"/>
    <property type="evidence" value="ECO:0007669"/>
    <property type="project" value="InterPro"/>
</dbReference>
<dbReference type="CDD" id="cd02440">
    <property type="entry name" value="AdoMet_MTases"/>
    <property type="match status" value="1"/>
</dbReference>
<protein>
    <recommendedName>
        <fullName evidence="3">Methyltransferase type 11 domain-containing protein</fullName>
    </recommendedName>
</protein>
<evidence type="ECO:0000313" key="4">
    <source>
        <dbReference type="EMBL" id="QHT37131.1"/>
    </source>
</evidence>
<sequence>MDLRKVYNAIAIHFSATRYKTWPCVDYFFQKYVAKNSYILDAGCGNGKNINTKHLFECCDISEEFLKIVNEKYSTGLTQCQLQNLPYRKSCFDHIICVAVLHHLKTPQLRVNILNNMIDCLQPGGYLLLTNWAFENNKYSSTQDCFIPFKNKQGQILANRYYHLFQKNELISLFSYTSFKIIEFYNEYNNWIIIAKKTF</sequence>
<dbReference type="GO" id="GO:0032259">
    <property type="term" value="P:methylation"/>
    <property type="evidence" value="ECO:0007669"/>
    <property type="project" value="UniProtKB-KW"/>
</dbReference>
<proteinExistence type="predicted"/>
<keyword evidence="2" id="KW-0808">Transferase</keyword>
<evidence type="ECO:0000256" key="1">
    <source>
        <dbReference type="ARBA" id="ARBA00022603"/>
    </source>
</evidence>
<reference evidence="4" key="1">
    <citation type="journal article" date="2020" name="Nature">
        <title>Giant virus diversity and host interactions through global metagenomics.</title>
        <authorList>
            <person name="Schulz F."/>
            <person name="Roux S."/>
            <person name="Paez-Espino D."/>
            <person name="Jungbluth S."/>
            <person name="Walsh D.A."/>
            <person name="Denef V.J."/>
            <person name="McMahon K.D."/>
            <person name="Konstantinidis K.T."/>
            <person name="Eloe-Fadrosh E.A."/>
            <person name="Kyrpides N.C."/>
            <person name="Woyke T."/>
        </authorList>
    </citation>
    <scope>NUCLEOTIDE SEQUENCE</scope>
    <source>
        <strain evidence="4">GVMAG-S-ERX555967-131</strain>
    </source>
</reference>
<dbReference type="InterPro" id="IPR013216">
    <property type="entry name" value="Methyltransf_11"/>
</dbReference>
<evidence type="ECO:0000259" key="3">
    <source>
        <dbReference type="Pfam" id="PF08241"/>
    </source>
</evidence>
<dbReference type="EMBL" id="MN738790">
    <property type="protein sequence ID" value="QHT37131.1"/>
    <property type="molecule type" value="Genomic_DNA"/>
</dbReference>
<accession>A0A6C0F8F6</accession>
<dbReference type="PANTHER" id="PTHR13069:SF21">
    <property type="entry name" value="ALKYLATED DNA REPAIR PROTEIN ALKB HOMOLOG 8"/>
    <property type="match status" value="1"/>
</dbReference>
<name>A0A6C0F8F6_9ZZZZ</name>
<dbReference type="Pfam" id="PF08241">
    <property type="entry name" value="Methyltransf_11"/>
    <property type="match status" value="1"/>
</dbReference>